<dbReference type="PANTHER" id="PTHR43394:SF1">
    <property type="entry name" value="ATP-BINDING CASSETTE SUB-FAMILY B MEMBER 10, MITOCHONDRIAL"/>
    <property type="match status" value="1"/>
</dbReference>
<keyword evidence="8 10" id="KW-1133">Transmembrane helix</keyword>
<dbReference type="InterPro" id="IPR036640">
    <property type="entry name" value="ABC1_TM_sf"/>
</dbReference>
<dbReference type="EMBL" id="ALPT02000024">
    <property type="protein sequence ID" value="KGA97641.1"/>
    <property type="molecule type" value="Genomic_DNA"/>
</dbReference>
<dbReference type="PROSITE" id="PS00211">
    <property type="entry name" value="ABC_TRANSPORTER_1"/>
    <property type="match status" value="1"/>
</dbReference>
<feature type="transmembrane region" description="Helical" evidence="10">
    <location>
        <begin position="169"/>
        <end position="186"/>
    </location>
</feature>
<keyword evidence="9 10" id="KW-0472">Membrane</keyword>
<gene>
    <name evidence="15" type="ORF">AJ85_04715</name>
    <name evidence="13" type="ORF">BalcAV0023</name>
    <name evidence="14" type="ORF">BALCAV_0208860</name>
</gene>
<dbReference type="AlphaFoldDB" id="J8TGD6"/>
<dbReference type="eggNOG" id="COG1132">
    <property type="taxonomic scope" value="Bacteria"/>
</dbReference>
<keyword evidence="5 10" id="KW-0812">Transmembrane</keyword>
<evidence type="ECO:0000256" key="1">
    <source>
        <dbReference type="ARBA" id="ARBA00004651"/>
    </source>
</evidence>
<dbReference type="PANTHER" id="PTHR43394">
    <property type="entry name" value="ATP-DEPENDENT PERMEASE MDL1, MITOCHONDRIAL"/>
    <property type="match status" value="1"/>
</dbReference>
<dbReference type="SUPFAM" id="SSF90123">
    <property type="entry name" value="ABC transporter transmembrane region"/>
    <property type="match status" value="1"/>
</dbReference>
<dbReference type="InterPro" id="IPR027417">
    <property type="entry name" value="P-loop_NTPase"/>
</dbReference>
<dbReference type="InterPro" id="IPR039421">
    <property type="entry name" value="Type_1_exporter"/>
</dbReference>
<evidence type="ECO:0000256" key="9">
    <source>
        <dbReference type="ARBA" id="ARBA00023136"/>
    </source>
</evidence>
<dbReference type="PROSITE" id="PS50893">
    <property type="entry name" value="ABC_TRANSPORTER_2"/>
    <property type="match status" value="1"/>
</dbReference>
<dbReference type="SMART" id="SM00382">
    <property type="entry name" value="AAA"/>
    <property type="match status" value="1"/>
</dbReference>
<name>J8TGD6_ALKAL</name>
<evidence type="ECO:0000256" key="3">
    <source>
        <dbReference type="ARBA" id="ARBA00022448"/>
    </source>
</evidence>
<proteinExistence type="inferred from homology"/>
<dbReference type="InterPro" id="IPR011527">
    <property type="entry name" value="ABC1_TM_dom"/>
</dbReference>
<feature type="domain" description="ABC transmembrane type-1" evidence="12">
    <location>
        <begin position="31"/>
        <end position="310"/>
    </location>
</feature>
<dbReference type="EMBL" id="JX399186">
    <property type="protein sequence ID" value="AFV25609.1"/>
    <property type="molecule type" value="Genomic_DNA"/>
</dbReference>
<accession>J8TGD6</accession>
<evidence type="ECO:0000259" key="11">
    <source>
        <dbReference type="PROSITE" id="PS50893"/>
    </source>
</evidence>
<comment type="similarity">
    <text evidence="2">Belongs to the ABC transporter superfamily.</text>
</comment>
<evidence type="ECO:0000313" key="13">
    <source>
        <dbReference type="EMBL" id="AFV25609.1"/>
    </source>
</evidence>
<dbReference type="Gene3D" id="1.20.1560.10">
    <property type="entry name" value="ABC transporter type 1, transmembrane domain"/>
    <property type="match status" value="1"/>
</dbReference>
<dbReference type="Gene3D" id="3.40.50.300">
    <property type="entry name" value="P-loop containing nucleotide triphosphate hydrolases"/>
    <property type="match status" value="1"/>
</dbReference>
<evidence type="ECO:0000256" key="2">
    <source>
        <dbReference type="ARBA" id="ARBA00005417"/>
    </source>
</evidence>
<reference evidence="15 17" key="3">
    <citation type="submission" date="2014-01" db="EMBL/GenBank/DDBJ databases">
        <title>Draft genome sequencing of Bacillus alcalophilus CGMCC 1.3604.</title>
        <authorList>
            <person name="Yang J."/>
            <person name="Diao L."/>
            <person name="Yang S."/>
        </authorList>
    </citation>
    <scope>NUCLEOTIDE SEQUENCE [LARGE SCALE GENOMIC DNA]</scope>
    <source>
        <strain evidence="15 17">CGMCC 1.3604</strain>
    </source>
</reference>
<dbReference type="Pfam" id="PF00005">
    <property type="entry name" value="ABC_tran"/>
    <property type="match status" value="1"/>
</dbReference>
<evidence type="ECO:0000313" key="16">
    <source>
        <dbReference type="Proteomes" id="UP000002754"/>
    </source>
</evidence>
<evidence type="ECO:0000256" key="4">
    <source>
        <dbReference type="ARBA" id="ARBA00022475"/>
    </source>
</evidence>
<comment type="subcellular location">
    <subcellularLocation>
        <location evidence="1">Cell membrane</location>
        <topology evidence="1">Multi-pass membrane protein</topology>
    </subcellularLocation>
</comment>
<feature type="transmembrane region" description="Helical" evidence="10">
    <location>
        <begin position="249"/>
        <end position="272"/>
    </location>
</feature>
<feature type="transmembrane region" description="Helical" evidence="10">
    <location>
        <begin position="284"/>
        <end position="305"/>
    </location>
</feature>
<dbReference type="InterPro" id="IPR003439">
    <property type="entry name" value="ABC_transporter-like_ATP-bd"/>
</dbReference>
<keyword evidence="16" id="KW-1185">Reference proteome</keyword>
<dbReference type="STRING" id="1218173.BALCAV_0208860"/>
<dbReference type="OrthoDB" id="9770415at2"/>
<dbReference type="FunFam" id="3.40.50.300:FF:000218">
    <property type="entry name" value="Multidrug ABC transporter ATP-binding protein"/>
    <property type="match status" value="1"/>
</dbReference>
<sequence>MEEKETVPPSIKPKEFWVLLKKYRPALWVILLALLFGLGETAMALLVPLLTMNLVDVLAEASFSWQSISTLVIVFILQAIMSGFSIYLMYYVGQKMVAGLRNDLWNHILQLKIPFFDKNTSGETMSRMTNDTNIIKDFITMQVIPFISGIASIIGAMILLFIIDWKMTLLMLISVPLAYLIIMPLGSKMLKISRALQNETAGFQGDLGRVLSDIRLVKASNSEIMEEDMGKNRISHLYRYGMREAKIQAFVSPAMMSVMMLVLVLVIGYGGVRVASGSLTSGELVAIILYLFQVVIPFTTLAVFFTQYQKALGATERIQEIFHEHKEPYTQKETNQKNVFKKADEVMSLSTNGASLHFQQVHFSYQKDKPILQNLSFIAEAGKITAFVGPSGTGKTTIFSLIERFYEPNSGHIVYGKDEIKELDLQAWRQKIAYVSQESPMMNGTIYDNLKYGLSEASDEAIATAIEQANLTSFIDSLPQGLQTHVGERGVKLSGGQKQRLAIARAILRDPEILLLDEATAHLDSASEKLVQDALNELMQGRTTLVIAHRLSTVRHADQIIVIEKGSASGNGSHNELMESHDFYQQLVQQQLN</sequence>
<reference evidence="14 16" key="2">
    <citation type="journal article" date="2014" name="Genome Announc.">
        <title>Draft Genome Sequence of Bacillus alcalophilus AV1934, a Classic Alkaliphile Isolated from Human Feces in 1934.</title>
        <authorList>
            <person name="Attie O."/>
            <person name="Jayaprakash A."/>
            <person name="Shah H."/>
            <person name="Paulsen I.T."/>
            <person name="Morino M."/>
            <person name="Takahashi Y."/>
            <person name="Narumi I."/>
            <person name="Sachidanandam R."/>
            <person name="Satoh K."/>
            <person name="Ito M."/>
            <person name="Krulwich T.A."/>
        </authorList>
    </citation>
    <scope>NUCLEOTIDE SEQUENCE [LARGE SCALE GENOMIC DNA]</scope>
    <source>
        <strain evidence="14 16">AV1934</strain>
    </source>
</reference>
<evidence type="ECO:0000256" key="8">
    <source>
        <dbReference type="ARBA" id="ARBA00022989"/>
    </source>
</evidence>
<evidence type="ECO:0000256" key="5">
    <source>
        <dbReference type="ARBA" id="ARBA00022692"/>
    </source>
</evidence>
<keyword evidence="3" id="KW-0813">Transport</keyword>
<evidence type="ECO:0000256" key="10">
    <source>
        <dbReference type="SAM" id="Phobius"/>
    </source>
</evidence>
<evidence type="ECO:0000313" key="17">
    <source>
        <dbReference type="Proteomes" id="UP000297014"/>
    </source>
</evidence>
<feature type="domain" description="ABC transporter" evidence="11">
    <location>
        <begin position="356"/>
        <end position="590"/>
    </location>
</feature>
<evidence type="ECO:0000313" key="14">
    <source>
        <dbReference type="EMBL" id="KGA97641.1"/>
    </source>
</evidence>
<dbReference type="FunFam" id="1.20.1560.10:FF:000011">
    <property type="entry name" value="Multidrug ABC transporter ATP-binding protein"/>
    <property type="match status" value="1"/>
</dbReference>
<dbReference type="GO" id="GO:0016887">
    <property type="term" value="F:ATP hydrolysis activity"/>
    <property type="evidence" value="ECO:0007669"/>
    <property type="project" value="InterPro"/>
</dbReference>
<dbReference type="Pfam" id="PF00664">
    <property type="entry name" value="ABC_membrane"/>
    <property type="match status" value="1"/>
</dbReference>
<evidence type="ECO:0000313" key="15">
    <source>
        <dbReference type="EMBL" id="THG91488.1"/>
    </source>
</evidence>
<evidence type="ECO:0000256" key="7">
    <source>
        <dbReference type="ARBA" id="ARBA00022840"/>
    </source>
</evidence>
<evidence type="ECO:0000256" key="6">
    <source>
        <dbReference type="ARBA" id="ARBA00022741"/>
    </source>
</evidence>
<dbReference type="PROSITE" id="PS50929">
    <property type="entry name" value="ABC_TM1F"/>
    <property type="match status" value="1"/>
</dbReference>
<dbReference type="GO" id="GO:0005524">
    <property type="term" value="F:ATP binding"/>
    <property type="evidence" value="ECO:0007669"/>
    <property type="project" value="UniProtKB-KW"/>
</dbReference>
<feature type="transmembrane region" description="Helical" evidence="10">
    <location>
        <begin position="26"/>
        <end position="50"/>
    </location>
</feature>
<dbReference type="Proteomes" id="UP000297014">
    <property type="component" value="Unassembled WGS sequence"/>
</dbReference>
<dbReference type="RefSeq" id="WP_004426929.1">
    <property type="nucleotide sequence ID" value="NZ_ALPT02000024.1"/>
</dbReference>
<protein>
    <submittedName>
        <fullName evidence="14">Multidrug ABC transporter permease</fullName>
    </submittedName>
    <submittedName>
        <fullName evidence="13">Multidrug transporter</fullName>
    </submittedName>
</protein>
<dbReference type="InterPro" id="IPR003593">
    <property type="entry name" value="AAA+_ATPase"/>
</dbReference>
<evidence type="ECO:0000259" key="12">
    <source>
        <dbReference type="PROSITE" id="PS50929"/>
    </source>
</evidence>
<organism evidence="14 16">
    <name type="scientific">Alkalihalobacillus alcalophilus ATCC 27647 = CGMCC 1.3604</name>
    <dbReference type="NCBI Taxonomy" id="1218173"/>
    <lineage>
        <taxon>Bacteria</taxon>
        <taxon>Bacillati</taxon>
        <taxon>Bacillota</taxon>
        <taxon>Bacilli</taxon>
        <taxon>Bacillales</taxon>
        <taxon>Bacillaceae</taxon>
        <taxon>Alkalihalobacillus</taxon>
    </lineage>
</organism>
<keyword evidence="6" id="KW-0547">Nucleotide-binding</keyword>
<dbReference type="Proteomes" id="UP000002754">
    <property type="component" value="Unassembled WGS sequence"/>
</dbReference>
<dbReference type="InterPro" id="IPR017871">
    <property type="entry name" value="ABC_transporter-like_CS"/>
</dbReference>
<reference evidence="13" key="1">
    <citation type="submission" date="2012-07" db="EMBL/GenBank/DDBJ databases">
        <title>A Draft Genome for Bacillus alcalophilus strain ATCC 27647.</title>
        <authorList>
            <person name="Attie O."/>
            <person name="Jayaprakash A."/>
            <person name="Sachidanandam R."/>
            <person name="Shah H."/>
            <person name="Paulsen I."/>
            <person name="Morino M."/>
            <person name="Ito M."/>
            <person name="Krulwich T."/>
        </authorList>
    </citation>
    <scope>NUCLEOTIDE SEQUENCE</scope>
    <source>
        <strain evidence="13">ATCC 27647</strain>
    </source>
</reference>
<feature type="transmembrane region" description="Helical" evidence="10">
    <location>
        <begin position="70"/>
        <end position="92"/>
    </location>
</feature>
<keyword evidence="7" id="KW-0067">ATP-binding</keyword>
<dbReference type="GO" id="GO:0005886">
    <property type="term" value="C:plasma membrane"/>
    <property type="evidence" value="ECO:0007669"/>
    <property type="project" value="UniProtKB-SubCell"/>
</dbReference>
<dbReference type="EMBL" id="JALP01000067">
    <property type="protein sequence ID" value="THG91488.1"/>
    <property type="molecule type" value="Genomic_DNA"/>
</dbReference>
<dbReference type="SUPFAM" id="SSF52540">
    <property type="entry name" value="P-loop containing nucleoside triphosphate hydrolases"/>
    <property type="match status" value="1"/>
</dbReference>
<feature type="transmembrane region" description="Helical" evidence="10">
    <location>
        <begin position="143"/>
        <end position="163"/>
    </location>
</feature>
<dbReference type="GO" id="GO:0015421">
    <property type="term" value="F:ABC-type oligopeptide transporter activity"/>
    <property type="evidence" value="ECO:0007669"/>
    <property type="project" value="TreeGrafter"/>
</dbReference>
<dbReference type="CDD" id="cd18551">
    <property type="entry name" value="ABC_6TM_LmrA_like"/>
    <property type="match status" value="1"/>
</dbReference>
<keyword evidence="4" id="KW-1003">Cell membrane</keyword>